<proteinExistence type="predicted"/>
<evidence type="ECO:0000313" key="2">
    <source>
        <dbReference type="EMBL" id="ODV91696.1"/>
    </source>
</evidence>
<dbReference type="EMBL" id="KV453841">
    <property type="protein sequence ID" value="ODV91696.1"/>
    <property type="molecule type" value="Genomic_DNA"/>
</dbReference>
<protein>
    <submittedName>
        <fullName evidence="2">Uncharacterized protein</fullName>
    </submittedName>
</protein>
<keyword evidence="3" id="KW-1185">Reference proteome</keyword>
<organism evidence="2 3">
    <name type="scientific">Tortispora caseinolytica NRRL Y-17796</name>
    <dbReference type="NCBI Taxonomy" id="767744"/>
    <lineage>
        <taxon>Eukaryota</taxon>
        <taxon>Fungi</taxon>
        <taxon>Dikarya</taxon>
        <taxon>Ascomycota</taxon>
        <taxon>Saccharomycotina</taxon>
        <taxon>Trigonopsidomycetes</taxon>
        <taxon>Trigonopsidales</taxon>
        <taxon>Trigonopsidaceae</taxon>
        <taxon>Tortispora</taxon>
    </lineage>
</organism>
<evidence type="ECO:0000313" key="3">
    <source>
        <dbReference type="Proteomes" id="UP000095023"/>
    </source>
</evidence>
<feature type="chain" id="PRO_5009163252" evidence="1">
    <location>
        <begin position="21"/>
        <end position="205"/>
    </location>
</feature>
<feature type="signal peptide" evidence="1">
    <location>
        <begin position="1"/>
        <end position="20"/>
    </location>
</feature>
<gene>
    <name evidence="2" type="ORF">CANCADRAFT_147344</name>
</gene>
<accession>A0A1E4TIX7</accession>
<reference evidence="3" key="1">
    <citation type="submission" date="2016-02" db="EMBL/GenBank/DDBJ databases">
        <title>Comparative genomics of biotechnologically important yeasts.</title>
        <authorList>
            <consortium name="DOE Joint Genome Institute"/>
            <person name="Riley R."/>
            <person name="Haridas S."/>
            <person name="Wolfe K.H."/>
            <person name="Lopes M.R."/>
            <person name="Hittinger C.T."/>
            <person name="Goker M."/>
            <person name="Salamov A."/>
            <person name="Wisecaver J."/>
            <person name="Long T.M."/>
            <person name="Aerts A.L."/>
            <person name="Barry K."/>
            <person name="Choi C."/>
            <person name="Clum A."/>
            <person name="Coughlan A.Y."/>
            <person name="Deshpande S."/>
            <person name="Douglass A.P."/>
            <person name="Hanson S.J."/>
            <person name="Klenk H.-P."/>
            <person name="Labutti K."/>
            <person name="Lapidus A."/>
            <person name="Lindquist E."/>
            <person name="Lipzen A."/>
            <person name="Meier-Kolthoff J.P."/>
            <person name="Ohm R.A."/>
            <person name="Otillar R.P."/>
            <person name="Pangilinan J."/>
            <person name="Peng Y."/>
            <person name="Rokas A."/>
            <person name="Rosa C.A."/>
            <person name="Scheuner C."/>
            <person name="Sibirny A.A."/>
            <person name="Slot J.C."/>
            <person name="Stielow J.B."/>
            <person name="Sun H."/>
            <person name="Kurtzman C.P."/>
            <person name="Blackwell M."/>
            <person name="Jeffries T.W."/>
            <person name="Grigoriev I.V."/>
        </authorList>
    </citation>
    <scope>NUCLEOTIDE SEQUENCE [LARGE SCALE GENOMIC DNA]</scope>
    <source>
        <strain evidence="3">NRRL Y-17796</strain>
    </source>
</reference>
<name>A0A1E4TIX7_9ASCO</name>
<sequence length="205" mass="23730">MMKLQLVVYASIILAAPLDAATRNSQNIEHSEPEYFALQMIERSEYDPVVHNIERSDSDDLVSQKSEEWAAFDHIWVEMDAPESMKTDSEDDGTDWYSNMKDRLIRVRVPKNFRTLLARSYEDEEATGVHSSFYKRLAEAFDDNDTYMGSSFYKRLVIDDKSRNGVDRRPNECLADLEMGKYECEGDDVVQPPRFSNMQSVSKKD</sequence>
<dbReference type="Proteomes" id="UP000095023">
    <property type="component" value="Unassembled WGS sequence"/>
</dbReference>
<keyword evidence="1" id="KW-0732">Signal</keyword>
<dbReference type="AlphaFoldDB" id="A0A1E4TIX7"/>
<evidence type="ECO:0000256" key="1">
    <source>
        <dbReference type="SAM" id="SignalP"/>
    </source>
</evidence>